<accession>A0ABU4D3P4</accession>
<gene>
    <name evidence="2" type="ORF">R3P93_15680</name>
</gene>
<evidence type="ECO:0000313" key="2">
    <source>
        <dbReference type="EMBL" id="MDV6304001.1"/>
    </source>
</evidence>
<organism evidence="2 3">
    <name type="scientific">Rhodococcus cerastii</name>
    <dbReference type="NCBI Taxonomy" id="908616"/>
    <lineage>
        <taxon>Bacteria</taxon>
        <taxon>Bacillati</taxon>
        <taxon>Actinomycetota</taxon>
        <taxon>Actinomycetes</taxon>
        <taxon>Mycobacteriales</taxon>
        <taxon>Nocardiaceae</taxon>
        <taxon>Rhodococcus</taxon>
    </lineage>
</organism>
<feature type="compositionally biased region" description="Acidic residues" evidence="1">
    <location>
        <begin position="49"/>
        <end position="58"/>
    </location>
</feature>
<evidence type="ECO:0000313" key="3">
    <source>
        <dbReference type="Proteomes" id="UP001186104"/>
    </source>
</evidence>
<feature type="compositionally biased region" description="Basic and acidic residues" evidence="1">
    <location>
        <begin position="36"/>
        <end position="48"/>
    </location>
</feature>
<sequence>MSDSPIETPTEDRVEQNLPIADEPDEPNADDLPIEADARDVLDQRAEVPVDDDGYDER</sequence>
<dbReference type="RefSeq" id="WP_156516042.1">
    <property type="nucleotide sequence ID" value="NZ_JAWLKF010000008.1"/>
</dbReference>
<dbReference type="EMBL" id="JAWLKF010000008">
    <property type="protein sequence ID" value="MDV6304001.1"/>
    <property type="molecule type" value="Genomic_DNA"/>
</dbReference>
<evidence type="ECO:0000256" key="1">
    <source>
        <dbReference type="SAM" id="MobiDB-lite"/>
    </source>
</evidence>
<feature type="compositionally biased region" description="Acidic residues" evidence="1">
    <location>
        <begin position="22"/>
        <end position="34"/>
    </location>
</feature>
<feature type="region of interest" description="Disordered" evidence="1">
    <location>
        <begin position="1"/>
        <end position="58"/>
    </location>
</feature>
<proteinExistence type="predicted"/>
<reference evidence="2 3" key="1">
    <citation type="submission" date="2023-10" db="EMBL/GenBank/DDBJ databases">
        <title>Development of a sustainable strategy for remediation of hydrocarbon-contaminated territories based on the waste exchange concept.</title>
        <authorList>
            <person name="Krivoruchko A."/>
        </authorList>
    </citation>
    <scope>NUCLEOTIDE SEQUENCE [LARGE SCALE GENOMIC DNA]</scope>
    <source>
        <strain evidence="2 3">IEGM 1327</strain>
    </source>
</reference>
<name>A0ABU4D3P4_9NOCA</name>
<keyword evidence="3" id="KW-1185">Reference proteome</keyword>
<protein>
    <submittedName>
        <fullName evidence="2">Uncharacterized protein</fullName>
    </submittedName>
</protein>
<comment type="caution">
    <text evidence="2">The sequence shown here is derived from an EMBL/GenBank/DDBJ whole genome shotgun (WGS) entry which is preliminary data.</text>
</comment>
<dbReference type="Proteomes" id="UP001186104">
    <property type="component" value="Unassembled WGS sequence"/>
</dbReference>